<reference evidence="7" key="1">
    <citation type="submission" date="2019-08" db="EMBL/GenBank/DDBJ databases">
        <title>The genome of the North American firefly Photinus pyralis.</title>
        <authorList>
            <consortium name="Photinus pyralis genome working group"/>
            <person name="Fallon T.R."/>
            <person name="Sander Lower S.E."/>
            <person name="Weng J.-K."/>
        </authorList>
    </citation>
    <scope>NUCLEOTIDE SEQUENCE</scope>
    <source>
        <strain evidence="7">TRF0915ILg1</strain>
        <tissue evidence="7">Whole body</tissue>
    </source>
</reference>
<dbReference type="Proteomes" id="UP000801492">
    <property type="component" value="Unassembled WGS sequence"/>
</dbReference>
<dbReference type="InterPro" id="IPR001660">
    <property type="entry name" value="SAM"/>
</dbReference>
<dbReference type="CDD" id="cd09569">
    <property type="entry name" value="SAM_liprin-beta1_2_repeat3"/>
    <property type="match status" value="1"/>
</dbReference>
<feature type="region of interest" description="Disordered" evidence="5">
    <location>
        <begin position="104"/>
        <end position="178"/>
    </location>
</feature>
<feature type="compositionally biased region" description="Polar residues" evidence="5">
    <location>
        <begin position="152"/>
        <end position="167"/>
    </location>
</feature>
<evidence type="ECO:0000256" key="3">
    <source>
        <dbReference type="ARBA" id="ARBA00023054"/>
    </source>
</evidence>
<dbReference type="Gene3D" id="1.10.150.50">
    <property type="entry name" value="Transcription Factor, Ets-1"/>
    <property type="match status" value="3"/>
</dbReference>
<dbReference type="OrthoDB" id="6516566at2759"/>
<dbReference type="InterPro" id="IPR013761">
    <property type="entry name" value="SAM/pointed_sf"/>
</dbReference>
<dbReference type="InterPro" id="IPR058914">
    <property type="entry name" value="LIPB1/2_CC"/>
</dbReference>
<evidence type="ECO:0000259" key="6">
    <source>
        <dbReference type="PROSITE" id="PS50105"/>
    </source>
</evidence>
<protein>
    <recommendedName>
        <fullName evidence="6">SAM domain-containing protein</fullName>
    </recommendedName>
</protein>
<dbReference type="SUPFAM" id="SSF47769">
    <property type="entry name" value="SAM/Pointed domain"/>
    <property type="match status" value="3"/>
</dbReference>
<dbReference type="SMART" id="SM00454">
    <property type="entry name" value="SAM"/>
    <property type="match status" value="3"/>
</dbReference>
<dbReference type="GO" id="GO:0007528">
    <property type="term" value="P:neuromuscular junction development"/>
    <property type="evidence" value="ECO:0007669"/>
    <property type="project" value="TreeGrafter"/>
</dbReference>
<proteinExistence type="inferred from homology"/>
<accession>A0A8K0DDQ4</accession>
<dbReference type="CDD" id="cd09563">
    <property type="entry name" value="SAM_liprin-beta1_2_repeat1"/>
    <property type="match status" value="1"/>
</dbReference>
<dbReference type="FunFam" id="1.10.150.50:FF:000007">
    <property type="entry name" value="Liprin-beta-1 isoform 1"/>
    <property type="match status" value="1"/>
</dbReference>
<keyword evidence="2" id="KW-0677">Repeat</keyword>
<feature type="coiled-coil region" evidence="4">
    <location>
        <begin position="8"/>
        <end position="56"/>
    </location>
</feature>
<gene>
    <name evidence="7" type="ORF">ILUMI_01828</name>
</gene>
<dbReference type="PANTHER" id="PTHR12587">
    <property type="entry name" value="LAR INTERACTING PROTEIN LIP -RELATED PROTEIN"/>
    <property type="match status" value="1"/>
</dbReference>
<feature type="domain" description="SAM" evidence="6">
    <location>
        <begin position="305"/>
        <end position="369"/>
    </location>
</feature>
<comment type="caution">
    <text evidence="7">The sequence shown here is derived from an EMBL/GenBank/DDBJ whole genome shotgun (WGS) entry which is preliminary data.</text>
</comment>
<sequence>GTDQDDKIRKLQTERDNLQLQVQVLTEQIEAQTDKISDLEKTLSERKQQLANSEDMLQREMLSRSSLETQKLELMSTISEMKLHHAALERENLELRSARYNNNSTSIGGITKPPLRPRASPQLQHSTPVHHGSNQGLNMRMSPSPSPVPTGPMTSQSPRKIDSSPQDIIQPPKTPPATYRRQIDIHYGSLPRQQFISNGEIVPVTDSNANPANGSRKGVAFADTEKIVIEDSSDSSPQSPSLQFNKNKGIKKIFGRMKRSGSGNLEDIPGLVEFQRGGVRATAAARLGWSEPQMTSKPDKPFSEWDTENICDWLQDLGLEQYISEAKRWIKNGQQLQEASIQEIEKELAIKNPLHRKKLQLAIIDTQENACSDPYLAKAGKLDTAWVLRWLDDTGLPQHKEAFLINRIDGRVLHRLTIDDLAMLHVTSLLHVASLKRGIQVLRENEFEPGCLQRRSLPEDPENPTPKQICLWTTHRVMEWLRAVDLAEYAPNLRGAGVHGGLMVLEEKFTSELLASLLNIPPGKTLLRRHLNTHFKELLGKEIIQEKRESEATLGYIPLTPSAKLKVAKKSQFSLKRKKSKGEVDYGDLVCPLNPNSEGEMNGSVRSSMGVSLLTSLTS</sequence>
<feature type="domain" description="SAM" evidence="6">
    <location>
        <begin position="387"/>
        <end position="445"/>
    </location>
</feature>
<dbReference type="PROSITE" id="PS50105">
    <property type="entry name" value="SAM_DOMAIN"/>
    <property type="match status" value="2"/>
</dbReference>
<evidence type="ECO:0000313" key="7">
    <source>
        <dbReference type="EMBL" id="KAF2904370.1"/>
    </source>
</evidence>
<dbReference type="CDD" id="cd09566">
    <property type="entry name" value="SAM_liprin-beta1_2_repeat2"/>
    <property type="match status" value="1"/>
</dbReference>
<keyword evidence="8" id="KW-1185">Reference proteome</keyword>
<evidence type="ECO:0000256" key="2">
    <source>
        <dbReference type="ARBA" id="ARBA00022737"/>
    </source>
</evidence>
<dbReference type="InterPro" id="IPR037617">
    <property type="entry name" value="LIPB1/2_SAM_1"/>
</dbReference>
<dbReference type="Pfam" id="PF26022">
    <property type="entry name" value="CC_Liprin_beta"/>
    <property type="match status" value="1"/>
</dbReference>
<name>A0A8K0DDQ4_IGNLU</name>
<evidence type="ECO:0000256" key="4">
    <source>
        <dbReference type="SAM" id="Coils"/>
    </source>
</evidence>
<evidence type="ECO:0000256" key="1">
    <source>
        <dbReference type="ARBA" id="ARBA00007547"/>
    </source>
</evidence>
<dbReference type="InterPro" id="IPR029515">
    <property type="entry name" value="Liprin"/>
</dbReference>
<dbReference type="InterPro" id="IPR037619">
    <property type="entry name" value="LIPB1/2_SAM_3rd"/>
</dbReference>
<evidence type="ECO:0000256" key="5">
    <source>
        <dbReference type="SAM" id="MobiDB-lite"/>
    </source>
</evidence>
<dbReference type="PANTHER" id="PTHR12587:SF14">
    <property type="entry name" value="AT31531P"/>
    <property type="match status" value="1"/>
</dbReference>
<dbReference type="InterPro" id="IPR037618">
    <property type="entry name" value="LIPB1/2_SAM_2nd"/>
</dbReference>
<dbReference type="Pfam" id="PF00536">
    <property type="entry name" value="SAM_1"/>
    <property type="match status" value="2"/>
</dbReference>
<dbReference type="EMBL" id="VTPC01000791">
    <property type="protein sequence ID" value="KAF2904370.1"/>
    <property type="molecule type" value="Genomic_DNA"/>
</dbReference>
<dbReference type="Pfam" id="PF07647">
    <property type="entry name" value="SAM_2"/>
    <property type="match status" value="1"/>
</dbReference>
<dbReference type="GO" id="GO:0048786">
    <property type="term" value="C:presynaptic active zone"/>
    <property type="evidence" value="ECO:0007669"/>
    <property type="project" value="TreeGrafter"/>
</dbReference>
<comment type="similarity">
    <text evidence="1">Belongs to the liprin family. Liprin-beta subfamily.</text>
</comment>
<feature type="compositionally biased region" description="Polar residues" evidence="5">
    <location>
        <begin position="121"/>
        <end position="143"/>
    </location>
</feature>
<dbReference type="AlphaFoldDB" id="A0A8K0DDQ4"/>
<feature type="non-terminal residue" evidence="7">
    <location>
        <position position="619"/>
    </location>
</feature>
<evidence type="ECO:0000313" key="8">
    <source>
        <dbReference type="Proteomes" id="UP000801492"/>
    </source>
</evidence>
<keyword evidence="3 4" id="KW-0175">Coiled coil</keyword>
<organism evidence="7 8">
    <name type="scientific">Ignelater luminosus</name>
    <name type="common">Cucubano</name>
    <name type="synonym">Pyrophorus luminosus</name>
    <dbReference type="NCBI Taxonomy" id="2038154"/>
    <lineage>
        <taxon>Eukaryota</taxon>
        <taxon>Metazoa</taxon>
        <taxon>Ecdysozoa</taxon>
        <taxon>Arthropoda</taxon>
        <taxon>Hexapoda</taxon>
        <taxon>Insecta</taxon>
        <taxon>Pterygota</taxon>
        <taxon>Neoptera</taxon>
        <taxon>Endopterygota</taxon>
        <taxon>Coleoptera</taxon>
        <taxon>Polyphaga</taxon>
        <taxon>Elateriformia</taxon>
        <taxon>Elateroidea</taxon>
        <taxon>Elateridae</taxon>
        <taxon>Agrypninae</taxon>
        <taxon>Pyrophorini</taxon>
        <taxon>Ignelater</taxon>
    </lineage>
</organism>